<dbReference type="OrthoDB" id="10380220at2759"/>
<evidence type="ECO:0000313" key="2">
    <source>
        <dbReference type="EMBL" id="EYB88908.1"/>
    </source>
</evidence>
<organism evidence="2 3">
    <name type="scientific">Ancylostoma ceylanicum</name>
    <dbReference type="NCBI Taxonomy" id="53326"/>
    <lineage>
        <taxon>Eukaryota</taxon>
        <taxon>Metazoa</taxon>
        <taxon>Ecdysozoa</taxon>
        <taxon>Nematoda</taxon>
        <taxon>Chromadorea</taxon>
        <taxon>Rhabditida</taxon>
        <taxon>Rhabditina</taxon>
        <taxon>Rhabditomorpha</taxon>
        <taxon>Strongyloidea</taxon>
        <taxon>Ancylostomatidae</taxon>
        <taxon>Ancylostomatinae</taxon>
        <taxon>Ancylostoma</taxon>
    </lineage>
</organism>
<comment type="caution">
    <text evidence="2">The sequence shown here is derived from an EMBL/GenBank/DDBJ whole genome shotgun (WGS) entry which is preliminary data.</text>
</comment>
<keyword evidence="3" id="KW-1185">Reference proteome</keyword>
<dbReference type="Proteomes" id="UP000024635">
    <property type="component" value="Unassembled WGS sequence"/>
</dbReference>
<protein>
    <submittedName>
        <fullName evidence="2">Uncharacterized protein</fullName>
    </submittedName>
</protein>
<dbReference type="EMBL" id="JARK01001576">
    <property type="protein sequence ID" value="EYB88908.1"/>
    <property type="molecule type" value="Genomic_DNA"/>
</dbReference>
<dbReference type="AlphaFoldDB" id="A0A016SDX0"/>
<sequence length="141" mass="15848">MSRRLSLPQTPISTPVLSSGSGVPFASSLLPFERRQWPLRPNKSLTCLNKVVHSHNVRVRLSQPDLCTTMGGERFPVEMCNATRPRLLPTPKNHIPKRFLKRSNQSDLATRLQKHADPGGHSNESTPSREIGESTDFFYIC</sequence>
<name>A0A016SDX0_9BILA</name>
<reference evidence="3" key="1">
    <citation type="journal article" date="2015" name="Nat. Genet.">
        <title>The genome and transcriptome of the zoonotic hookworm Ancylostoma ceylanicum identify infection-specific gene families.</title>
        <authorList>
            <person name="Schwarz E.M."/>
            <person name="Hu Y."/>
            <person name="Antoshechkin I."/>
            <person name="Miller M.M."/>
            <person name="Sternberg P.W."/>
            <person name="Aroian R.V."/>
        </authorList>
    </citation>
    <scope>NUCLEOTIDE SEQUENCE</scope>
    <source>
        <strain evidence="3">HY135</strain>
    </source>
</reference>
<feature type="region of interest" description="Disordered" evidence="1">
    <location>
        <begin position="113"/>
        <end position="135"/>
    </location>
</feature>
<gene>
    <name evidence="2" type="primary">Acey_s0240.g3364</name>
    <name evidence="2" type="ORF">Y032_0240g3364</name>
</gene>
<evidence type="ECO:0000313" key="3">
    <source>
        <dbReference type="Proteomes" id="UP000024635"/>
    </source>
</evidence>
<evidence type="ECO:0000256" key="1">
    <source>
        <dbReference type="SAM" id="MobiDB-lite"/>
    </source>
</evidence>
<accession>A0A016SDX0</accession>
<proteinExistence type="predicted"/>